<proteinExistence type="predicted"/>
<protein>
    <submittedName>
        <fullName evidence="2">Uncharacterized protein</fullName>
    </submittedName>
</protein>
<accession>A0A6C0HE11</accession>
<name>A0A6C0HE11_9ZZZZ</name>
<sequence length="1686" mass="194056">MSENEEDSSNNQGSITKPLDFSNSEQENSQNKQGMIQEKEQEQEQEPQKEEENDNESLYLGDRISINTTKYGKVTGTIYYVNNDLLKILPDGVSDRLYNFPLQDGEFDPDLGILSDSNGEPDIILLTKGHQLGFIDTHSFRVGQVLDGIDNTGETIARYEIIQINSKDNNDKAILENTETKEQITIDFQEKGIPHELPFIILRTSAQVQQQEVQVPPQSEEQITQENQEDEVIEEGELAGIALVEEINKEERIYPELTQKSELYSDLLSSVPIESQKNPKIIKKIRFIVEIISSIKNSIIKRKIDGSIEGQEQISLQSLEDLFSEQRNVPIARPILNTKRIVTSTKKNELIGEQYIVNNLYTLIIKSNQILEKQGDIPVGEPGIGLPRWHIVLNKYFSNYPLGDQYTTNGTAFSTDAEYFRSFPPGSKELQGLLNLPKEVFSNKKGDDIEPENYPEDFTGKIDQSLRRGHGPTLRSSLKGGSEISISADKAEVKGHLLFPYKSLLSGNIGPTRFGSLWESILRSHMTNADKFKDMKKIISTFKGDKDKKDAQKITYLDKSTNSYVTTTFSDYFQLLLQNIVTLGHADIKPLKFDLGIYELELNVDQERILYERIDENIASIRTIIHNKRKSLVPTNSFTLNPIFKDNIFNNNIKSIIESYPTFQKLYRQLESQSPNYKDIDISIFSFLYMHAKDYLLSILSKDQNSITIEMNNFARDELTKQLYYAEKINQLERERGFPPVPNPCEHTDALTIIRKIKDDVQRIIALSKFLNMYKGDREENWINCSVCDQHLLCHHELLQIQQYLHPKEKDTIQKEIVLGYAGGTFGRNHICRNCGLPIAEMEFDTSIEFDDNGKPLMGRSELVDQDQKDFEELEKLLSGGSIRKYEEINFPNKIQNECYKIATILCDTLGIELSGPSYKNLVERAEVSIQSRIASEKRFEEEYKKSKKPYNQKQYFYYVTRNKIAIVSALVLLDIQTHTPDYIVRYIIEGCKAGFSGYPLIADAKPESKDDSIGIHYMVCALVQFIPNFKKDSDLDKLFEYGFHTISKKDDREKFIYESILKSINYILEHDGKIQQELESKRKYISKLYGSLTSSGRPGEKLPFNFLPKIESVEESAENAAKEPTVAEGVKKQGQERQAFAWIRQVHKYARENALIIKGNPYAETTCCTNSLLEPGSFWKKVQLPELPGYYSPKPSFTRQSILYTLFTARELHESIPEPSLELAYRVYLQICWKGPRIGLAHEIGYDHKCDWCDIEIPQEYLYPDVYLEDPTWKKKKIQEEMEKKELEEKQLVDNIILDFNGRQGIPCTDPIAFQELLDASHTRTRFKKYIRPLVTEPTQFIDEIISISTPPVENFTIAIQTGMNNLLTAGSDPVSIANALKPIRSTIEEGQHKLKEIFDTDYFNIIESMLQESPEGIIEIIRSYFLYPMQRIQYKYEIEKASSVPQQYKKGTRDKLSEQHIQEISDMLANHISYLRNSERQEGQELDELLLNNLNIYTNKVTSMLQFSSELRISRLFFDKKLSQIQVESFLNEILRCTLIGPLYILLHSIENNMNIFIVNIIEKLLKQYNREHLSYNPTKVREELAKAREVEKQGFIHFLHVKNPEERAIEIQKERLGIGRWSIGGTKLVYSYDPDQWDKFRSEHANNYSLLNDGVNGIPHISQQEQGYDTFGGDGNDNDGADD</sequence>
<feature type="compositionally biased region" description="Polar residues" evidence="1">
    <location>
        <begin position="9"/>
        <end position="34"/>
    </location>
</feature>
<feature type="region of interest" description="Disordered" evidence="1">
    <location>
        <begin position="1"/>
        <end position="60"/>
    </location>
</feature>
<reference evidence="2" key="1">
    <citation type="journal article" date="2020" name="Nature">
        <title>Giant virus diversity and host interactions through global metagenomics.</title>
        <authorList>
            <person name="Schulz F."/>
            <person name="Roux S."/>
            <person name="Paez-Espino D."/>
            <person name="Jungbluth S."/>
            <person name="Walsh D.A."/>
            <person name="Denef V.J."/>
            <person name="McMahon K.D."/>
            <person name="Konstantinidis K.T."/>
            <person name="Eloe-Fadrosh E.A."/>
            <person name="Kyrpides N.C."/>
            <person name="Woyke T."/>
        </authorList>
    </citation>
    <scope>NUCLEOTIDE SEQUENCE</scope>
    <source>
        <strain evidence="2">GVMAG-M-3300023179-97</strain>
    </source>
</reference>
<evidence type="ECO:0000313" key="2">
    <source>
        <dbReference type="EMBL" id="QHT78862.1"/>
    </source>
</evidence>
<feature type="region of interest" description="Disordered" evidence="1">
    <location>
        <begin position="1667"/>
        <end position="1686"/>
    </location>
</feature>
<evidence type="ECO:0000256" key="1">
    <source>
        <dbReference type="SAM" id="MobiDB-lite"/>
    </source>
</evidence>
<dbReference type="EMBL" id="MN739942">
    <property type="protein sequence ID" value="QHT78862.1"/>
    <property type="molecule type" value="Genomic_DNA"/>
</dbReference>
<feature type="region of interest" description="Disordered" evidence="1">
    <location>
        <begin position="445"/>
        <end position="476"/>
    </location>
</feature>
<feature type="compositionally biased region" description="Basic and acidic residues" evidence="1">
    <location>
        <begin position="37"/>
        <end position="50"/>
    </location>
</feature>
<organism evidence="2">
    <name type="scientific">viral metagenome</name>
    <dbReference type="NCBI Taxonomy" id="1070528"/>
    <lineage>
        <taxon>unclassified sequences</taxon>
        <taxon>metagenomes</taxon>
        <taxon>organismal metagenomes</taxon>
    </lineage>
</organism>